<dbReference type="EMBL" id="FOPM01000034">
    <property type="protein sequence ID" value="SFH09585.1"/>
    <property type="molecule type" value="Genomic_DNA"/>
</dbReference>
<dbReference type="InterPro" id="IPR029044">
    <property type="entry name" value="Nucleotide-diphossugar_trans"/>
</dbReference>
<evidence type="ECO:0000313" key="4">
    <source>
        <dbReference type="Proteomes" id="UP000199229"/>
    </source>
</evidence>
<accession>A0A1I2X7V3</accession>
<dbReference type="PANTHER" id="PTHR43179">
    <property type="entry name" value="RHAMNOSYLTRANSFERASE WBBL"/>
    <property type="match status" value="1"/>
</dbReference>
<dbReference type="PANTHER" id="PTHR43179:SF7">
    <property type="entry name" value="RHAMNOSYLTRANSFERASE WBBL"/>
    <property type="match status" value="1"/>
</dbReference>
<reference evidence="4" key="1">
    <citation type="submission" date="2016-10" db="EMBL/GenBank/DDBJ databases">
        <authorList>
            <person name="Varghese N."/>
            <person name="Submissions S."/>
        </authorList>
    </citation>
    <scope>NUCLEOTIDE SEQUENCE [LARGE SCALE GENOMIC DNA]</scope>
    <source>
        <strain evidence="4">Gh-105</strain>
    </source>
</reference>
<evidence type="ECO:0000259" key="2">
    <source>
        <dbReference type="Pfam" id="PF00535"/>
    </source>
</evidence>
<proteinExistence type="predicted"/>
<keyword evidence="3" id="KW-0808">Transferase</keyword>
<keyword evidence="4" id="KW-1185">Reference proteome</keyword>
<gene>
    <name evidence="3" type="ORF">SAMN05192565_13424</name>
</gene>
<dbReference type="Gene3D" id="3.40.50.2000">
    <property type="entry name" value="Glycogen Phosphorylase B"/>
    <property type="match status" value="2"/>
</dbReference>
<dbReference type="GO" id="GO:0016757">
    <property type="term" value="F:glycosyltransferase activity"/>
    <property type="evidence" value="ECO:0007669"/>
    <property type="project" value="InterPro"/>
</dbReference>
<dbReference type="Pfam" id="PF00534">
    <property type="entry name" value="Glycos_transf_1"/>
    <property type="match status" value="1"/>
</dbReference>
<name>A0A1I2X7V3_9HYPH</name>
<feature type="domain" description="Glycosyl transferase family 1" evidence="1">
    <location>
        <begin position="1088"/>
        <end position="1254"/>
    </location>
</feature>
<protein>
    <submittedName>
        <fullName evidence="3">Glycosyltransferase, GT2 family</fullName>
    </submittedName>
</protein>
<dbReference type="CDD" id="cd04184">
    <property type="entry name" value="GT2_RfbC_Mx_like"/>
    <property type="match status" value="1"/>
</dbReference>
<dbReference type="STRING" id="582675.SAMN05192565_13424"/>
<feature type="domain" description="Glycosyltransferase 2-like" evidence="2">
    <location>
        <begin position="369"/>
        <end position="509"/>
    </location>
</feature>
<dbReference type="CDD" id="cd03801">
    <property type="entry name" value="GT4_PimA-like"/>
    <property type="match status" value="1"/>
</dbReference>
<dbReference type="Proteomes" id="UP000199229">
    <property type="component" value="Unassembled WGS sequence"/>
</dbReference>
<dbReference type="SUPFAM" id="SSF53756">
    <property type="entry name" value="UDP-Glycosyltransferase/glycogen phosphorylase"/>
    <property type="match status" value="1"/>
</dbReference>
<evidence type="ECO:0000259" key="1">
    <source>
        <dbReference type="Pfam" id="PF00534"/>
    </source>
</evidence>
<dbReference type="CDD" id="cd04186">
    <property type="entry name" value="GT_2_like_c"/>
    <property type="match status" value="1"/>
</dbReference>
<sequence>MVLFYRRLGKFTSNKALKKKRIHEANLVRNSIFFDEAYYASQVDIPNDQDVAHHYVSTGWKTGVSPSRFFDSKFYVSRYRDVREAGWNPLIHYITHGAIEGRIPSPLFNRGLFVFHHPHLQQPTVDAAAECVKLYNGYDWANEAQPLSRPRALFDAAWYVASSPDLELSEDEAYDHYMKIGWIEGRDPNPLFDTDWYLLSNPDVLNAGIEPLTHFEAEGYLEGRKPNPLFDTAWYTKIYADIGRLKINPLTHFITYGESENRDPHLRFSTRWYRDAYPESAAFRWGVFAYYFRIGRGLGHKPHPTYADLLVATPGEGVLVTAKPSRGYLPPAQVEPYASWLEVNQESQSDRLFLEGQLVDLAERTPVISVVMPTYQSNLKLLSAAIDSVRSQIYTNWQLCICDDASRDMNVVNMVATYAAMDPRISWIRSDVNENISGASNRAAALATGEVIALLDHDDLLHPHALAEIAIQYALHPNAEIVYTDDDKIDLDGKRFAPQFKPGWSPTLLLSFMYLSHLFTFKRSLFERAGGFRMGFEGSQDFDLAIRLSEHAREIHHIPRILYHWRAVPGSTATSGDAKPEAFDRGRRAVQEAFDRRGLEAHVIHPEFARAARVGIFEPQFSDDGPSVTIIIPTKDKVELLRTCVESLKITTYRNFDVLIVDNESSDPEALRYMAGCGAQVLRVASPTEGFSFAHNINAGVAAAAGDYVLLLNNDTEVITPRWLSQMVGYAQMEKVGAVGARLLYGDKRIQHAGITHGLHEGMAGHSFKLLPDYDLGYMCLARATREVAGVTAACMLTPKTLFLDIGGLDEVNFRVAYNDVDYCYRLVDAGYSCIQCGSAELYHHEGKSRGFGDNPAEELAMRRKYSGRVDQFYNPNLTLRDEQFGVARTHVARSFDRPIRTLFVSHNFNFEGAPSSLFELASGLVKQGRIDPVVIAPIDGPMRERYKSVGIPTITIEHPLREWPAQEEMSARLLRLGQTFLYAGIEVVVANTAESFWAVEAAQLVGLPCVWIIRESEPWNSYYAHLPRHLEEMGYRGFESAYRVVFVARSTLDAWSPLNTRGAFTLIRNGLNASKLVAAMSEIERDQARTRMAVKTTSIVFTVVGTVCERKGQLDLVEAYAALPDKLAAQAEIMIVGDRPSDYSEKLNQAVENLPTERAQRVHVIPETNEVPIFLKGSDVFICSSRVESYPRVTLEAMAAGLPLISTPVWGIREQVRQDYNAFLYEPGDIGELSRYMARLIEDKDLRRRFAERSLIMFGSLPSYDFMLDQYGSLVEQAVGTRS</sequence>
<feature type="domain" description="Glycosyltransferase 2-like" evidence="2">
    <location>
        <begin position="629"/>
        <end position="749"/>
    </location>
</feature>
<dbReference type="SUPFAM" id="SSF53448">
    <property type="entry name" value="Nucleotide-diphospho-sugar transferases"/>
    <property type="match status" value="2"/>
</dbReference>
<dbReference type="Gene3D" id="3.90.550.10">
    <property type="entry name" value="Spore Coat Polysaccharide Biosynthesis Protein SpsA, Chain A"/>
    <property type="match status" value="2"/>
</dbReference>
<organism evidence="3 4">
    <name type="scientific">Methylobacterium gossipiicola</name>
    <dbReference type="NCBI Taxonomy" id="582675"/>
    <lineage>
        <taxon>Bacteria</taxon>
        <taxon>Pseudomonadati</taxon>
        <taxon>Pseudomonadota</taxon>
        <taxon>Alphaproteobacteria</taxon>
        <taxon>Hyphomicrobiales</taxon>
        <taxon>Methylobacteriaceae</taxon>
        <taxon>Methylobacterium</taxon>
    </lineage>
</organism>
<dbReference type="Pfam" id="PF00535">
    <property type="entry name" value="Glycos_transf_2"/>
    <property type="match status" value="2"/>
</dbReference>
<evidence type="ECO:0000313" key="3">
    <source>
        <dbReference type="EMBL" id="SFH09585.1"/>
    </source>
</evidence>
<dbReference type="InterPro" id="IPR001296">
    <property type="entry name" value="Glyco_trans_1"/>
</dbReference>
<dbReference type="InterPro" id="IPR001173">
    <property type="entry name" value="Glyco_trans_2-like"/>
</dbReference>